<dbReference type="EMBL" id="CAJNNW010036897">
    <property type="protein sequence ID" value="CAE8738179.1"/>
    <property type="molecule type" value="Genomic_DNA"/>
</dbReference>
<proteinExistence type="predicted"/>
<feature type="compositionally biased region" description="Polar residues" evidence="1">
    <location>
        <begin position="1"/>
        <end position="12"/>
    </location>
</feature>
<evidence type="ECO:0000313" key="6">
    <source>
        <dbReference type="Proteomes" id="UP000654075"/>
    </source>
</evidence>
<evidence type="ECO:0000313" key="4">
    <source>
        <dbReference type="EMBL" id="CAE8738179.1"/>
    </source>
</evidence>
<keyword evidence="2" id="KW-0812">Transmembrane</keyword>
<feature type="compositionally biased region" description="Basic and acidic residues" evidence="1">
    <location>
        <begin position="13"/>
        <end position="22"/>
    </location>
</feature>
<evidence type="ECO:0000313" key="5">
    <source>
        <dbReference type="Proteomes" id="UP000626109"/>
    </source>
</evidence>
<sequence>MTDPSTPNTTEGPTKDGREQQQQHEGVAAAEKELADLRFLSKSIGAYALFNAVLGTSLVVVKLILEFVPFKACESYLWLVAVLILGTQLSNGLVGARQVFCLSGEPCRRQMAASLKLILSGVLLFGALAVIELALGINHLLNDGSDCFGLGILAISSAAVDLGSCAKSTLVWSVLLRSVRNGVSPAEKV</sequence>
<protein>
    <submittedName>
        <fullName evidence="4">Uncharacterized protein</fullName>
    </submittedName>
</protein>
<comment type="caution">
    <text evidence="4">The sequence shown here is derived from an EMBL/GenBank/DDBJ whole genome shotgun (WGS) entry which is preliminary data.</text>
</comment>
<keyword evidence="2" id="KW-1133">Transmembrane helix</keyword>
<dbReference type="EMBL" id="CAJNNV010030928">
    <property type="protein sequence ID" value="CAE8634170.1"/>
    <property type="molecule type" value="Genomic_DNA"/>
</dbReference>
<name>A0A813M1F2_POLGL</name>
<gene>
    <name evidence="3" type="ORF">PGLA1383_LOCUS49844</name>
    <name evidence="4" type="ORF">PGLA2088_LOCUS49080</name>
</gene>
<evidence type="ECO:0000313" key="3">
    <source>
        <dbReference type="EMBL" id="CAE8634170.1"/>
    </source>
</evidence>
<keyword evidence="6" id="KW-1185">Reference proteome</keyword>
<evidence type="ECO:0000256" key="1">
    <source>
        <dbReference type="SAM" id="MobiDB-lite"/>
    </source>
</evidence>
<keyword evidence="2" id="KW-0472">Membrane</keyword>
<feature type="transmembrane region" description="Helical" evidence="2">
    <location>
        <begin position="76"/>
        <end position="96"/>
    </location>
</feature>
<feature type="transmembrane region" description="Helical" evidence="2">
    <location>
        <begin position="117"/>
        <end position="137"/>
    </location>
</feature>
<dbReference type="Proteomes" id="UP000654075">
    <property type="component" value="Unassembled WGS sequence"/>
</dbReference>
<feature type="transmembrane region" description="Helical" evidence="2">
    <location>
        <begin position="44"/>
        <end position="64"/>
    </location>
</feature>
<dbReference type="Proteomes" id="UP000626109">
    <property type="component" value="Unassembled WGS sequence"/>
</dbReference>
<feature type="transmembrane region" description="Helical" evidence="2">
    <location>
        <begin position="149"/>
        <end position="175"/>
    </location>
</feature>
<accession>A0A813M1F2</accession>
<feature type="region of interest" description="Disordered" evidence="1">
    <location>
        <begin position="1"/>
        <end position="25"/>
    </location>
</feature>
<dbReference type="AlphaFoldDB" id="A0A813M1F2"/>
<organism evidence="4 5">
    <name type="scientific">Polarella glacialis</name>
    <name type="common">Dinoflagellate</name>
    <dbReference type="NCBI Taxonomy" id="89957"/>
    <lineage>
        <taxon>Eukaryota</taxon>
        <taxon>Sar</taxon>
        <taxon>Alveolata</taxon>
        <taxon>Dinophyceae</taxon>
        <taxon>Suessiales</taxon>
        <taxon>Suessiaceae</taxon>
        <taxon>Polarella</taxon>
    </lineage>
</organism>
<reference evidence="4" key="1">
    <citation type="submission" date="2021-02" db="EMBL/GenBank/DDBJ databases">
        <authorList>
            <person name="Dougan E. K."/>
            <person name="Rhodes N."/>
            <person name="Thang M."/>
            <person name="Chan C."/>
        </authorList>
    </citation>
    <scope>NUCLEOTIDE SEQUENCE</scope>
</reference>
<evidence type="ECO:0000256" key="2">
    <source>
        <dbReference type="SAM" id="Phobius"/>
    </source>
</evidence>